<protein>
    <recommendedName>
        <fullName evidence="3">Nucleotidyltransferase</fullName>
    </recommendedName>
</protein>
<dbReference type="InterPro" id="IPR009267">
    <property type="entry name" value="NTP_transf_6"/>
</dbReference>
<sequence length="213" mass="22928">MPAGASRRAVRSGSAAYGGRVMTGEPELRGMVAGSGWLTRALTVVRDSGLPDAWIGAGALRDLVWGERYGDGFDPTTVHDVDVVFFDPTELSRDADDRATARLTAAWPEPPWQARNQAAVHTWYAAKFGGDPIAPYGSVAEAVATWPEYATAVAVRLDRADRLVVCAPYGLADLLGGVWRHNPARVGVAMSRQRLARHRPAQRWPGVTVVDPG</sequence>
<organism evidence="1 2">
    <name type="scientific">Micromonospora cremea</name>
    <dbReference type="NCBI Taxonomy" id="709881"/>
    <lineage>
        <taxon>Bacteria</taxon>
        <taxon>Bacillati</taxon>
        <taxon>Actinomycetota</taxon>
        <taxon>Actinomycetes</taxon>
        <taxon>Micromonosporales</taxon>
        <taxon>Micromonosporaceae</taxon>
        <taxon>Micromonospora</taxon>
    </lineage>
</organism>
<dbReference type="Proteomes" id="UP000185124">
    <property type="component" value="Unassembled WGS sequence"/>
</dbReference>
<dbReference type="AlphaFoldDB" id="A0A1N5Z2Y2"/>
<dbReference type="PANTHER" id="PTHR39166">
    <property type="entry name" value="BLL1166 PROTEIN"/>
    <property type="match status" value="1"/>
</dbReference>
<keyword evidence="2" id="KW-1185">Reference proteome</keyword>
<evidence type="ECO:0000313" key="1">
    <source>
        <dbReference type="EMBL" id="SIN16163.1"/>
    </source>
</evidence>
<accession>A0A1N5Z2Y2</accession>
<dbReference type="Pfam" id="PF06042">
    <property type="entry name" value="NTP_transf_6"/>
    <property type="match status" value="1"/>
</dbReference>
<evidence type="ECO:0000313" key="2">
    <source>
        <dbReference type="Proteomes" id="UP000185124"/>
    </source>
</evidence>
<evidence type="ECO:0008006" key="3">
    <source>
        <dbReference type="Google" id="ProtNLM"/>
    </source>
</evidence>
<dbReference type="PANTHER" id="PTHR39166:SF1">
    <property type="entry name" value="BLL1166 PROTEIN"/>
    <property type="match status" value="1"/>
</dbReference>
<proteinExistence type="predicted"/>
<reference evidence="2" key="1">
    <citation type="submission" date="2016-12" db="EMBL/GenBank/DDBJ databases">
        <authorList>
            <person name="Varghese N."/>
            <person name="Submissions S."/>
        </authorList>
    </citation>
    <scope>NUCLEOTIDE SEQUENCE [LARGE SCALE GENOMIC DNA]</scope>
    <source>
        <strain evidence="2">DSM 45599</strain>
    </source>
</reference>
<name>A0A1N5Z2Y2_9ACTN</name>
<gene>
    <name evidence="1" type="ORF">SAMN04489832_3570</name>
</gene>
<dbReference type="EMBL" id="FSQT01000002">
    <property type="protein sequence ID" value="SIN16163.1"/>
    <property type="molecule type" value="Genomic_DNA"/>
</dbReference>